<dbReference type="RefSeq" id="XP_030758335.1">
    <property type="nucleotide sequence ID" value="XM_030902475.1"/>
</dbReference>
<dbReference type="PANTHER" id="PTHR31206:SF1">
    <property type="entry name" value="LP10445P"/>
    <property type="match status" value="1"/>
</dbReference>
<dbReference type="GeneID" id="115884034"/>
<organism evidence="1 2">
    <name type="scientific">Sitophilus oryzae</name>
    <name type="common">Rice weevil</name>
    <name type="synonym">Curculio oryzae</name>
    <dbReference type="NCBI Taxonomy" id="7048"/>
    <lineage>
        <taxon>Eukaryota</taxon>
        <taxon>Metazoa</taxon>
        <taxon>Ecdysozoa</taxon>
        <taxon>Arthropoda</taxon>
        <taxon>Hexapoda</taxon>
        <taxon>Insecta</taxon>
        <taxon>Pterygota</taxon>
        <taxon>Neoptera</taxon>
        <taxon>Endopterygota</taxon>
        <taxon>Coleoptera</taxon>
        <taxon>Polyphaga</taxon>
        <taxon>Cucujiformia</taxon>
        <taxon>Curculionidae</taxon>
        <taxon>Dryophthorinae</taxon>
        <taxon>Sitophilus</taxon>
    </lineage>
</organism>
<evidence type="ECO:0000313" key="3">
    <source>
        <dbReference type="RefSeq" id="XP_030758336.1"/>
    </source>
</evidence>
<dbReference type="PANTHER" id="PTHR31206">
    <property type="entry name" value="LP10445P"/>
    <property type="match status" value="1"/>
</dbReference>
<reference evidence="2 3" key="1">
    <citation type="submission" date="2025-04" db="UniProtKB">
        <authorList>
            <consortium name="RefSeq"/>
        </authorList>
    </citation>
    <scope>IDENTIFICATION</scope>
    <source>
        <tissue evidence="2 3">Gonads</tissue>
    </source>
</reference>
<name>A0A6J2Y5R9_SITOR</name>
<evidence type="ECO:0000313" key="1">
    <source>
        <dbReference type="Proteomes" id="UP000504635"/>
    </source>
</evidence>
<dbReference type="Pfam" id="PF14774">
    <property type="entry name" value="FAM177"/>
    <property type="match status" value="1"/>
</dbReference>
<accession>A0A6J2Y5R9</accession>
<gene>
    <name evidence="2 3" type="primary">LOC115884034</name>
</gene>
<protein>
    <submittedName>
        <fullName evidence="2 3">Protein FAM177B</fullName>
    </submittedName>
</protein>
<dbReference type="KEGG" id="soy:115884034"/>
<dbReference type="InterPro" id="IPR028260">
    <property type="entry name" value="FAM177"/>
</dbReference>
<dbReference type="AlphaFoldDB" id="A0A6J2Y5R9"/>
<dbReference type="Proteomes" id="UP000504635">
    <property type="component" value="Unplaced"/>
</dbReference>
<proteinExistence type="predicted"/>
<keyword evidence="1" id="KW-1185">Reference proteome</keyword>
<evidence type="ECO:0000313" key="2">
    <source>
        <dbReference type="RefSeq" id="XP_030758335.1"/>
    </source>
</evidence>
<dbReference type="OrthoDB" id="45963at2759"/>
<dbReference type="RefSeq" id="XP_030758336.1">
    <property type="nucleotide sequence ID" value="XM_030902476.1"/>
</dbReference>
<sequence length="153" mass="17770">MVLIRPEDYAGDNADNISQVSYSVKTPKRVLQFSDGVLEEYSTDEEEQEENKKTEIISAADNLPWSTWLFYKALSAGNSFLSVIDYCGDHLAWFFGITTPRYYFELEEYKRRQELEKKQAEKEKGWCDNKETVQIDEPSTSGFLTKPKENIEV</sequence>